<evidence type="ECO:0000256" key="3">
    <source>
        <dbReference type="ARBA" id="ARBA00011738"/>
    </source>
</evidence>
<evidence type="ECO:0000256" key="6">
    <source>
        <dbReference type="ARBA" id="ARBA00022490"/>
    </source>
</evidence>
<dbReference type="NCBIfam" id="TIGR01802">
    <property type="entry name" value="CM_pl-yst"/>
    <property type="match status" value="1"/>
</dbReference>
<keyword evidence="8 13" id="KW-0028">Amino-acid biosynthesis</keyword>
<evidence type="ECO:0000256" key="9">
    <source>
        <dbReference type="ARBA" id="ARBA00023141"/>
    </source>
</evidence>
<evidence type="ECO:0000256" key="13">
    <source>
        <dbReference type="PIRNR" id="PIRNR017318"/>
    </source>
</evidence>
<dbReference type="GO" id="GO:0009094">
    <property type="term" value="P:L-phenylalanine biosynthetic process"/>
    <property type="evidence" value="ECO:0007669"/>
    <property type="project" value="UniProtKB-KW"/>
</dbReference>
<dbReference type="PANTHER" id="PTHR21145:SF12">
    <property type="entry name" value="CHORISMATE MUTASE"/>
    <property type="match status" value="1"/>
</dbReference>
<evidence type="ECO:0000256" key="10">
    <source>
        <dbReference type="ARBA" id="ARBA00023222"/>
    </source>
</evidence>
<evidence type="ECO:0000259" key="14">
    <source>
        <dbReference type="Pfam" id="PF01817"/>
    </source>
</evidence>
<dbReference type="GO" id="GO:0046417">
    <property type="term" value="P:chorismate metabolic process"/>
    <property type="evidence" value="ECO:0007669"/>
    <property type="project" value="InterPro"/>
</dbReference>
<comment type="subcellular location">
    <subcellularLocation>
        <location evidence="1">Cytoplasm</location>
    </subcellularLocation>
</comment>
<evidence type="ECO:0000313" key="15">
    <source>
        <dbReference type="EMBL" id="CDI54907.1"/>
    </source>
</evidence>
<dbReference type="FunFam" id="1.10.590.10:FF:000002">
    <property type="entry name" value="Chorismate mutase"/>
    <property type="match status" value="1"/>
</dbReference>
<dbReference type="InterPro" id="IPR002701">
    <property type="entry name" value="CM_II_prokaryot"/>
</dbReference>
<feature type="domain" description="Chorismate mutase" evidence="14">
    <location>
        <begin position="153"/>
        <end position="261"/>
    </location>
</feature>
<keyword evidence="9 13" id="KW-0057">Aromatic amino acid biosynthesis</keyword>
<dbReference type="PROSITE" id="PS51169">
    <property type="entry name" value="CHORISMATE_MUT_3"/>
    <property type="match status" value="1"/>
</dbReference>
<evidence type="ECO:0000256" key="4">
    <source>
        <dbReference type="ARBA" id="ARBA00012404"/>
    </source>
</evidence>
<sequence length="288" mass="32968">MHTLDIHSATTEEILSLDNIRAVLIRLEETIVFQLIERAQFARNAKCYLPDGFPELKQKEGWKSSWLAWFLKETESVHAKVRRFEAPDEYPFTDPKLLPKPILAPVTYPDLLWKHSVNVNDQILKYYTDSIIPDITKALGEDTDDGHYGSSAIRDIEVLSALSRRIHFGMFVSEAKFRAEPASFIPHILKPNREALAGLITKPAVEAALLVRLAEKAKVYGQDMDRPGANAQEREKERKIEVETVVKIYKTFVIPLTKQVEVDYLLTRLDGVSKYKLDEMLKSNKFVN</sequence>
<proteinExistence type="predicted"/>
<keyword evidence="7" id="KW-0827">Tyrosine biosynthesis</keyword>
<dbReference type="PANTHER" id="PTHR21145">
    <property type="entry name" value="CHORISMATE MUTASE"/>
    <property type="match status" value="1"/>
</dbReference>
<dbReference type="PIRSF" id="PIRSF017318">
    <property type="entry name" value="Chor_mut_AroQ_eu"/>
    <property type="match status" value="1"/>
</dbReference>
<name>A0A077R7B9_9BASI</name>
<evidence type="ECO:0000256" key="5">
    <source>
        <dbReference type="ARBA" id="ARBA00020296"/>
    </source>
</evidence>
<comment type="subunit">
    <text evidence="3">Homodimer.</text>
</comment>
<comment type="pathway">
    <text evidence="2">Metabolic intermediate biosynthesis; prephenate biosynthesis; prephenate from chorismate: step 1/1.</text>
</comment>
<protein>
    <recommendedName>
        <fullName evidence="5 13">Chorismate mutase</fullName>
        <ecNumber evidence="4 13">5.4.99.5</ecNumber>
    </recommendedName>
</protein>
<dbReference type="AlphaFoldDB" id="A0A077R7B9"/>
<comment type="catalytic activity">
    <reaction evidence="12">
        <text>chorismate = prephenate</text>
        <dbReference type="Rhea" id="RHEA:13897"/>
        <dbReference type="ChEBI" id="CHEBI:29748"/>
        <dbReference type="ChEBI" id="CHEBI:29934"/>
        <dbReference type="EC" id="5.4.99.5"/>
    </reaction>
    <physiologicalReaction direction="left-to-right" evidence="12">
        <dbReference type="Rhea" id="RHEA:13898"/>
    </physiologicalReaction>
</comment>
<dbReference type="EMBL" id="HG529631">
    <property type="protein sequence ID" value="CDI54907.1"/>
    <property type="molecule type" value="Genomic_DNA"/>
</dbReference>
<dbReference type="GO" id="GO:0006571">
    <property type="term" value="P:tyrosine biosynthetic process"/>
    <property type="evidence" value="ECO:0007669"/>
    <property type="project" value="UniProtKB-KW"/>
</dbReference>
<evidence type="ECO:0000256" key="7">
    <source>
        <dbReference type="ARBA" id="ARBA00022498"/>
    </source>
</evidence>
<evidence type="ECO:0000256" key="8">
    <source>
        <dbReference type="ARBA" id="ARBA00022605"/>
    </source>
</evidence>
<keyword evidence="6" id="KW-0963">Cytoplasm</keyword>
<dbReference type="GO" id="GO:0004106">
    <property type="term" value="F:chorismate mutase activity"/>
    <property type="evidence" value="ECO:0007669"/>
    <property type="project" value="UniProtKB-UniRule"/>
</dbReference>
<dbReference type="EC" id="5.4.99.5" evidence="4 13"/>
<dbReference type="Gene3D" id="1.10.590.10">
    <property type="entry name" value="Chorismate mutase, AroQ class superfamily, eukaryotic"/>
    <property type="match status" value="1"/>
</dbReference>
<evidence type="ECO:0000256" key="1">
    <source>
        <dbReference type="ARBA" id="ARBA00004496"/>
    </source>
</evidence>
<dbReference type="InterPro" id="IPR037039">
    <property type="entry name" value="CM_AroQ_sf_eucaryotic"/>
</dbReference>
<dbReference type="SUPFAM" id="SSF48600">
    <property type="entry name" value="Chorismate mutase II"/>
    <property type="match status" value="1"/>
</dbReference>
<organism evidence="15">
    <name type="scientific">Melanopsichium pennsylvanicum 4</name>
    <dbReference type="NCBI Taxonomy" id="1398559"/>
    <lineage>
        <taxon>Eukaryota</taxon>
        <taxon>Fungi</taxon>
        <taxon>Dikarya</taxon>
        <taxon>Basidiomycota</taxon>
        <taxon>Ustilaginomycotina</taxon>
        <taxon>Ustilaginomycetes</taxon>
        <taxon>Ustilaginales</taxon>
        <taxon>Ustilaginaceae</taxon>
        <taxon>Melanopsichium</taxon>
    </lineage>
</organism>
<dbReference type="InterPro" id="IPR036263">
    <property type="entry name" value="Chorismate_II_sf"/>
</dbReference>
<dbReference type="InterPro" id="IPR008238">
    <property type="entry name" value="Chorismate_mutase_AroQ_euk"/>
</dbReference>
<keyword evidence="10" id="KW-0584">Phenylalanine biosynthesis</keyword>
<dbReference type="GO" id="GO:0005737">
    <property type="term" value="C:cytoplasm"/>
    <property type="evidence" value="ECO:0007669"/>
    <property type="project" value="UniProtKB-SubCell"/>
</dbReference>
<reference evidence="15" key="1">
    <citation type="journal article" date="2014" name="Genome Biol. Evol.">
        <title>Gene Loss Rather Than Gene Gain Is Associated with a Host Jump from Monocots to Dicots in the Smut Fungus Melanopsichium pennsylvanicum.</title>
        <authorList>
            <person name="Sharma R."/>
            <person name="Mishra B."/>
            <person name="Runge F."/>
            <person name="Thines M."/>
        </authorList>
    </citation>
    <scope>NUCLEOTIDE SEQUENCE</scope>
    <source>
        <strain evidence="15">4</strain>
    </source>
</reference>
<accession>A0A077R7B9</accession>
<evidence type="ECO:0000256" key="12">
    <source>
        <dbReference type="ARBA" id="ARBA00023979"/>
    </source>
</evidence>
<dbReference type="UniPathway" id="UPA00120">
    <property type="reaction ID" value="UER00203"/>
</dbReference>
<dbReference type="Pfam" id="PF01817">
    <property type="entry name" value="CM_2"/>
    <property type="match status" value="1"/>
</dbReference>
<evidence type="ECO:0000256" key="11">
    <source>
        <dbReference type="ARBA" id="ARBA00023235"/>
    </source>
</evidence>
<evidence type="ECO:0000256" key="2">
    <source>
        <dbReference type="ARBA" id="ARBA00004817"/>
    </source>
</evidence>
<keyword evidence="11 13" id="KW-0413">Isomerase</keyword>